<feature type="signal peptide" evidence="1">
    <location>
        <begin position="1"/>
        <end position="28"/>
    </location>
</feature>
<keyword evidence="1" id="KW-0732">Signal</keyword>
<evidence type="ECO:0000313" key="3">
    <source>
        <dbReference type="Proteomes" id="UP000294848"/>
    </source>
</evidence>
<name>A0A4V3BYH7_9BACT</name>
<proteinExistence type="predicted"/>
<comment type="caution">
    <text evidence="2">The sequence shown here is derived from an EMBL/GenBank/DDBJ whole genome shotgun (WGS) entry which is preliminary data.</text>
</comment>
<gene>
    <name evidence="2" type="ORF">DET52_104114</name>
</gene>
<reference evidence="2 3" key="1">
    <citation type="submission" date="2019-03" db="EMBL/GenBank/DDBJ databases">
        <title>Freshwater and sediment microbial communities from various areas in North America, analyzing microbe dynamics in response to fracking.</title>
        <authorList>
            <person name="Lamendella R."/>
        </authorList>
    </citation>
    <scope>NUCLEOTIDE SEQUENCE [LARGE SCALE GENOMIC DNA]</scope>
    <source>
        <strain evidence="2 3">114D</strain>
    </source>
</reference>
<evidence type="ECO:0000313" key="2">
    <source>
        <dbReference type="EMBL" id="TDO02649.1"/>
    </source>
</evidence>
<accession>A0A4V3BYH7</accession>
<evidence type="ECO:0000256" key="1">
    <source>
        <dbReference type="SAM" id="SignalP"/>
    </source>
</evidence>
<dbReference type="Pfam" id="PF14127">
    <property type="entry name" value="DUF4294"/>
    <property type="match status" value="1"/>
</dbReference>
<dbReference type="AlphaFoldDB" id="A0A4V3BYH7"/>
<organism evidence="2 3">
    <name type="scientific">Sunxiuqinia elliptica</name>
    <dbReference type="NCBI Taxonomy" id="655355"/>
    <lineage>
        <taxon>Bacteria</taxon>
        <taxon>Pseudomonadati</taxon>
        <taxon>Bacteroidota</taxon>
        <taxon>Bacteroidia</taxon>
        <taxon>Marinilabiliales</taxon>
        <taxon>Prolixibacteraceae</taxon>
        <taxon>Sunxiuqinia</taxon>
    </lineage>
</organism>
<feature type="chain" id="PRO_5020303558" evidence="1">
    <location>
        <begin position="29"/>
        <end position="203"/>
    </location>
</feature>
<dbReference type="Proteomes" id="UP000294848">
    <property type="component" value="Unassembled WGS sequence"/>
</dbReference>
<dbReference type="InterPro" id="IPR025636">
    <property type="entry name" value="DUF4294"/>
</dbReference>
<dbReference type="EMBL" id="SNWI01000004">
    <property type="protein sequence ID" value="TDO02649.1"/>
    <property type="molecule type" value="Genomic_DNA"/>
</dbReference>
<protein>
    <submittedName>
        <fullName evidence="2">Uncharacterized protein DUF4294</fullName>
    </submittedName>
</protein>
<sequence>MFIFVARMMRIAFCLVLCLLAFHWGGYAQQQDTLNYLEGIEADGDTLPHREIEEVAVFPRLVFKSPRYERRYYRLERKVKKVYPYAQKAAELIEKYESSYLGAASDKERKKYVKQVEKELFAEYGDELKKLSISEGRILIKLIDRETGHTSYELIKDLKGGLVAFFWQGVARIFGNDLKDQYDPVIEDILIEQIISRIDAGVI</sequence>